<dbReference type="Pfam" id="PF22191">
    <property type="entry name" value="IBR_1"/>
    <property type="match status" value="1"/>
</dbReference>
<evidence type="ECO:0000256" key="5">
    <source>
        <dbReference type="ARBA" id="ARBA00022737"/>
    </source>
</evidence>
<dbReference type="Pfam" id="PF21235">
    <property type="entry name" value="UBA_ARI1"/>
    <property type="match status" value="1"/>
</dbReference>
<feature type="region of interest" description="Disordered" evidence="10">
    <location>
        <begin position="297"/>
        <end position="316"/>
    </location>
</feature>
<evidence type="ECO:0000313" key="13">
    <source>
        <dbReference type="EMBL" id="KAF5332402.1"/>
    </source>
</evidence>
<evidence type="ECO:0000256" key="7">
    <source>
        <dbReference type="ARBA" id="ARBA00022786"/>
    </source>
</evidence>
<dbReference type="InterPro" id="IPR031127">
    <property type="entry name" value="E3_UB_ligase_RBR"/>
</dbReference>
<proteinExistence type="predicted"/>
<dbReference type="EMBL" id="JAACJM010000304">
    <property type="protein sequence ID" value="KAF5332402.1"/>
    <property type="molecule type" value="Genomic_DNA"/>
</dbReference>
<evidence type="ECO:0000256" key="9">
    <source>
        <dbReference type="SAM" id="Coils"/>
    </source>
</evidence>
<dbReference type="AlphaFoldDB" id="A0A8H5BZF5"/>
<dbReference type="PROSITE" id="PS51873">
    <property type="entry name" value="TRIAD"/>
    <property type="match status" value="1"/>
</dbReference>
<comment type="caution">
    <text evidence="13">The sequence shown here is derived from an EMBL/GenBank/DDBJ whole genome shotgun (WGS) entry which is preliminary data.</text>
</comment>
<evidence type="ECO:0000256" key="11">
    <source>
        <dbReference type="SAM" id="Phobius"/>
    </source>
</evidence>
<protein>
    <recommendedName>
        <fullName evidence="2">RBR-type E3 ubiquitin transferase</fullName>
        <ecNumber evidence="2">2.3.2.31</ecNumber>
    </recommendedName>
</protein>
<feature type="transmembrane region" description="Helical" evidence="11">
    <location>
        <begin position="235"/>
        <end position="265"/>
    </location>
</feature>
<dbReference type="CDD" id="cd16773">
    <property type="entry name" value="RING-HC_RBR_TRIAD1"/>
    <property type="match status" value="1"/>
</dbReference>
<keyword evidence="6" id="KW-0863">Zinc-finger</keyword>
<keyword evidence="11" id="KW-0812">Transmembrane</keyword>
<dbReference type="InterPro" id="IPR002867">
    <property type="entry name" value="IBR_dom"/>
</dbReference>
<evidence type="ECO:0000256" key="6">
    <source>
        <dbReference type="ARBA" id="ARBA00022771"/>
    </source>
</evidence>
<dbReference type="CDD" id="cd20356">
    <property type="entry name" value="Rcat_RBR_HHARI-like"/>
    <property type="match status" value="1"/>
</dbReference>
<organism evidence="13 14">
    <name type="scientific">Tetrapyrgos nigripes</name>
    <dbReference type="NCBI Taxonomy" id="182062"/>
    <lineage>
        <taxon>Eukaryota</taxon>
        <taxon>Fungi</taxon>
        <taxon>Dikarya</taxon>
        <taxon>Basidiomycota</taxon>
        <taxon>Agaricomycotina</taxon>
        <taxon>Agaricomycetes</taxon>
        <taxon>Agaricomycetidae</taxon>
        <taxon>Agaricales</taxon>
        <taxon>Marasmiineae</taxon>
        <taxon>Marasmiaceae</taxon>
        <taxon>Tetrapyrgos</taxon>
    </lineage>
</organism>
<gene>
    <name evidence="13" type="ORF">D9758_018460</name>
</gene>
<dbReference type="InterPro" id="IPR048962">
    <property type="entry name" value="ARIH1-like_UBL"/>
</dbReference>
<sequence length="965" mass="107435">MSNPICRTQNGHRTGRDRRQSISHTSILSSISQSPSLAQTVRSLFQVEYDPDYDEEGDATAFLLRAGEHEGYTRLDCALPAVHSPPTESARTGRSISAIDEEALLYVALSFAGGELSLCIGGLGLSVRFYTDWDSVTHGSPSWCCTMLLQSHWSESIRSWRAIPANQIPLTTSLPSTLSSKAHLQPPSSRAPTASEIEAGHSHGRNNHSEEFELETSFYKNTYAMFTDPTSYQALFYFLVIKPAITLIFSLLLIVLVIPALVLVVTAPPALRAVRRLGVWQAGVAVEGLYLAVSSSQLKPRGRPKQTPGPKHVTDQSYLVPPRLETTASLHIATRDDHDPRLFLSPTTMSSDYELDSDEEYYDDEEMIDGTQDDASEDEMDMDDYNDDFRVDTGSKKKAYEIDYQSLTQSDVEKLMKQDIDHVVGITGVDESTAALLLRHSNWNKERLIEKYMDNLTTVVVEAGVTAPEPTSSPPSARTHSVSSSATTKRTTRSSSKLLSGLVSPRGGSSSKSSSTASPLTPSSSRPSKRSSKSEEPEPFVCPICFDDSAELHPLSLDCGHLSCSGCWAAYITSKIRDEGEHAIRCMAEGCALVAPDPFIRNVLLPPEGSTSPPLDPKELKANQAAWNRFQELLARNFVASISSLKFCPYPGCTRTVKCPTAASKSSLTTIVPTVSCGSRPSASLLKKEHKFCFGCTVESDHRPVVCGVAKMWLKKCEDDSETANWIKSNTKECSQCQSTIEKNGGCKILTDDFLHSHMTCKKCKHEFCWVCMGPWSEHGTQWYSCNRYDEKAGVDARDAQSQSRASLERYLHYYNRWANHEQSAKLSVDLYAKTEKKMEDMQLTSELTWIEVQFMKKAVEEAEKCRMTLKWTYAMAYYLAPGNEKELFEDNQRDLEKAVEDLSELLESSIEAEEIATLRQRVTDKTVYVQKRNDIVLDDTAKGFLEGRWRWNAPVEGFEEDAEA</sequence>
<keyword evidence="3" id="KW-0808">Transferase</keyword>
<evidence type="ECO:0000256" key="1">
    <source>
        <dbReference type="ARBA" id="ARBA00001798"/>
    </source>
</evidence>
<comment type="catalytic activity">
    <reaction evidence="1">
        <text>[E2 ubiquitin-conjugating enzyme]-S-ubiquitinyl-L-cysteine + [acceptor protein]-L-lysine = [E2 ubiquitin-conjugating enzyme]-L-cysteine + [acceptor protein]-N(6)-ubiquitinyl-L-lysine.</text>
        <dbReference type="EC" id="2.3.2.31"/>
    </reaction>
</comment>
<dbReference type="Pfam" id="PF19422">
    <property type="entry name" value="Ariadne"/>
    <property type="match status" value="1"/>
</dbReference>
<dbReference type="PANTHER" id="PTHR11685">
    <property type="entry name" value="RBR FAMILY RING FINGER AND IBR DOMAIN-CONTAINING"/>
    <property type="match status" value="1"/>
</dbReference>
<dbReference type="Gene3D" id="3.30.40.10">
    <property type="entry name" value="Zinc/RING finger domain, C3HC4 (zinc finger)"/>
    <property type="match status" value="1"/>
</dbReference>
<dbReference type="CDD" id="cd20346">
    <property type="entry name" value="BRcat_RBR_ANKIB1"/>
    <property type="match status" value="1"/>
</dbReference>
<dbReference type="OrthoDB" id="10009520at2759"/>
<dbReference type="InterPro" id="IPR013083">
    <property type="entry name" value="Znf_RING/FYVE/PHD"/>
</dbReference>
<name>A0A8H5BZF5_9AGAR</name>
<keyword evidence="9" id="KW-0175">Coiled coil</keyword>
<dbReference type="SUPFAM" id="SSF57850">
    <property type="entry name" value="RING/U-box"/>
    <property type="match status" value="2"/>
</dbReference>
<dbReference type="SMART" id="SM00647">
    <property type="entry name" value="IBR"/>
    <property type="match status" value="2"/>
</dbReference>
<dbReference type="PROSITE" id="PS00518">
    <property type="entry name" value="ZF_RING_1"/>
    <property type="match status" value="1"/>
</dbReference>
<feature type="coiled-coil region" evidence="9">
    <location>
        <begin position="886"/>
        <end position="913"/>
    </location>
</feature>
<evidence type="ECO:0000313" key="14">
    <source>
        <dbReference type="Proteomes" id="UP000559256"/>
    </source>
</evidence>
<feature type="region of interest" description="Disordered" evidence="10">
    <location>
        <begin position="177"/>
        <end position="206"/>
    </location>
</feature>
<keyword evidence="14" id="KW-1185">Reference proteome</keyword>
<evidence type="ECO:0000256" key="3">
    <source>
        <dbReference type="ARBA" id="ARBA00022679"/>
    </source>
</evidence>
<reference evidence="13 14" key="1">
    <citation type="journal article" date="2020" name="ISME J.">
        <title>Uncovering the hidden diversity of litter-decomposition mechanisms in mushroom-forming fungi.</title>
        <authorList>
            <person name="Floudas D."/>
            <person name="Bentzer J."/>
            <person name="Ahren D."/>
            <person name="Johansson T."/>
            <person name="Persson P."/>
            <person name="Tunlid A."/>
        </authorList>
    </citation>
    <scope>NUCLEOTIDE SEQUENCE [LARGE SCALE GENOMIC DNA]</scope>
    <source>
        <strain evidence="13 14">CBS 291.85</strain>
    </source>
</reference>
<dbReference type="Gene3D" id="1.20.120.1750">
    <property type="match status" value="1"/>
</dbReference>
<evidence type="ECO:0000256" key="10">
    <source>
        <dbReference type="SAM" id="MobiDB-lite"/>
    </source>
</evidence>
<dbReference type="Proteomes" id="UP000559256">
    <property type="component" value="Unassembled WGS sequence"/>
</dbReference>
<accession>A0A8H5BZF5</accession>
<evidence type="ECO:0000256" key="8">
    <source>
        <dbReference type="ARBA" id="ARBA00022833"/>
    </source>
</evidence>
<keyword evidence="11" id="KW-0472">Membrane</keyword>
<evidence type="ECO:0000259" key="12">
    <source>
        <dbReference type="PROSITE" id="PS51873"/>
    </source>
</evidence>
<feature type="region of interest" description="Disordered" evidence="10">
    <location>
        <begin position="1"/>
        <end position="22"/>
    </location>
</feature>
<dbReference type="EC" id="2.3.2.31" evidence="2"/>
<keyword evidence="7" id="KW-0833">Ubl conjugation pathway</keyword>
<dbReference type="FunFam" id="1.20.120.1750:FF:000007">
    <property type="entry name" value="RBR-type E3 ubiquitin transferase"/>
    <property type="match status" value="1"/>
</dbReference>
<dbReference type="GO" id="GO:0061630">
    <property type="term" value="F:ubiquitin protein ligase activity"/>
    <property type="evidence" value="ECO:0007669"/>
    <property type="project" value="UniProtKB-EC"/>
</dbReference>
<feature type="compositionally biased region" description="Low complexity" evidence="10">
    <location>
        <begin position="466"/>
        <end position="526"/>
    </location>
</feature>
<feature type="domain" description="RING-type" evidence="12">
    <location>
        <begin position="538"/>
        <end position="790"/>
    </location>
</feature>
<keyword evidence="8" id="KW-0862">Zinc</keyword>
<dbReference type="InterPro" id="IPR044066">
    <property type="entry name" value="TRIAD_supradom"/>
</dbReference>
<dbReference type="GO" id="GO:0016567">
    <property type="term" value="P:protein ubiquitination"/>
    <property type="evidence" value="ECO:0007669"/>
    <property type="project" value="InterPro"/>
</dbReference>
<keyword evidence="5" id="KW-0677">Repeat</keyword>
<dbReference type="InterPro" id="IPR017907">
    <property type="entry name" value="Znf_RING_CS"/>
</dbReference>
<evidence type="ECO:0000256" key="2">
    <source>
        <dbReference type="ARBA" id="ARBA00012251"/>
    </source>
</evidence>
<keyword evidence="11" id="KW-1133">Transmembrane helix</keyword>
<feature type="region of interest" description="Disordered" evidence="10">
    <location>
        <begin position="466"/>
        <end position="538"/>
    </location>
</feature>
<dbReference type="Pfam" id="PF01485">
    <property type="entry name" value="IBR"/>
    <property type="match status" value="1"/>
</dbReference>
<dbReference type="InterPro" id="IPR045840">
    <property type="entry name" value="Ariadne"/>
</dbReference>
<keyword evidence="4" id="KW-0479">Metal-binding</keyword>
<evidence type="ECO:0000256" key="4">
    <source>
        <dbReference type="ARBA" id="ARBA00022723"/>
    </source>
</evidence>
<feature type="compositionally biased region" description="Polar residues" evidence="10">
    <location>
        <begin position="1"/>
        <end position="12"/>
    </location>
</feature>
<dbReference type="GO" id="GO:0008270">
    <property type="term" value="F:zinc ion binding"/>
    <property type="evidence" value="ECO:0007669"/>
    <property type="project" value="UniProtKB-KW"/>
</dbReference>